<evidence type="ECO:0000313" key="2">
    <source>
        <dbReference type="Proteomes" id="UP000218209"/>
    </source>
</evidence>
<accession>A0A1X6NIF8</accession>
<reference evidence="1 2" key="1">
    <citation type="submission" date="2017-03" db="EMBL/GenBank/DDBJ databases">
        <title>WGS assembly of Porphyra umbilicalis.</title>
        <authorList>
            <person name="Brawley S.H."/>
            <person name="Blouin N.A."/>
            <person name="Ficko-Blean E."/>
            <person name="Wheeler G.L."/>
            <person name="Lohr M."/>
            <person name="Goodson H.V."/>
            <person name="Jenkins J.W."/>
            <person name="Blaby-Haas C.E."/>
            <person name="Helliwell K.E."/>
            <person name="Chan C."/>
            <person name="Marriage T."/>
            <person name="Bhattacharya D."/>
            <person name="Klein A.S."/>
            <person name="Badis Y."/>
            <person name="Brodie J."/>
            <person name="Cao Y."/>
            <person name="Collen J."/>
            <person name="Dittami S.M."/>
            <person name="Gachon C.M."/>
            <person name="Green B.R."/>
            <person name="Karpowicz S."/>
            <person name="Kim J.W."/>
            <person name="Kudahl U."/>
            <person name="Lin S."/>
            <person name="Michel G."/>
            <person name="Mittag M."/>
            <person name="Olson B.J."/>
            <person name="Pangilinan J."/>
            <person name="Peng Y."/>
            <person name="Qiu H."/>
            <person name="Shu S."/>
            <person name="Singer J.T."/>
            <person name="Smith A.G."/>
            <person name="Sprecher B.N."/>
            <person name="Wagner V."/>
            <person name="Wang W."/>
            <person name="Wang Z.-Y."/>
            <person name="Yan J."/>
            <person name="Yarish C."/>
            <person name="Zoeuner-Riek S."/>
            <person name="Zhuang Y."/>
            <person name="Zou Y."/>
            <person name="Lindquist E.A."/>
            <person name="Grimwood J."/>
            <person name="Barry K."/>
            <person name="Rokhsar D.S."/>
            <person name="Schmutz J."/>
            <person name="Stiller J.W."/>
            <person name="Grossman A.R."/>
            <person name="Prochnik S.E."/>
        </authorList>
    </citation>
    <scope>NUCLEOTIDE SEQUENCE [LARGE SCALE GENOMIC DNA]</scope>
    <source>
        <strain evidence="1">4086291</strain>
    </source>
</reference>
<keyword evidence="2" id="KW-1185">Reference proteome</keyword>
<sequence length="92" mass="9188">MLGGGCHGRGLGWWSPSLDRPACCGSAPTSAVARGARCARALRQGRASLRRSLAVAAGSGRQRLPVAGLASAGRVASAAAAPRGWAAVPVRL</sequence>
<name>A0A1X6NIF8_PORUM</name>
<organism evidence="1 2">
    <name type="scientific">Porphyra umbilicalis</name>
    <name type="common">Purple laver</name>
    <name type="synonym">Red alga</name>
    <dbReference type="NCBI Taxonomy" id="2786"/>
    <lineage>
        <taxon>Eukaryota</taxon>
        <taxon>Rhodophyta</taxon>
        <taxon>Bangiophyceae</taxon>
        <taxon>Bangiales</taxon>
        <taxon>Bangiaceae</taxon>
        <taxon>Porphyra</taxon>
    </lineage>
</organism>
<proteinExistence type="predicted"/>
<evidence type="ECO:0000313" key="1">
    <source>
        <dbReference type="EMBL" id="OSX68342.1"/>
    </source>
</evidence>
<dbReference type="AlphaFoldDB" id="A0A1X6NIF8"/>
<gene>
    <name evidence="1" type="ORF">BU14_2969s0001</name>
</gene>
<dbReference type="EMBL" id="KV920695">
    <property type="protein sequence ID" value="OSX68342.1"/>
    <property type="molecule type" value="Genomic_DNA"/>
</dbReference>
<dbReference type="Proteomes" id="UP000218209">
    <property type="component" value="Unassembled WGS sequence"/>
</dbReference>
<protein>
    <submittedName>
        <fullName evidence="1">Uncharacterized protein</fullName>
    </submittedName>
</protein>